<feature type="transmembrane region" description="Helical" evidence="1">
    <location>
        <begin position="70"/>
        <end position="95"/>
    </location>
</feature>
<keyword evidence="1" id="KW-0812">Transmembrane</keyword>
<accession>A0ABN2VMD9</accession>
<organism evidence="2 3">
    <name type="scientific">Streptomyces albiaxialis</name>
    <dbReference type="NCBI Taxonomy" id="329523"/>
    <lineage>
        <taxon>Bacteria</taxon>
        <taxon>Bacillati</taxon>
        <taxon>Actinomycetota</taxon>
        <taxon>Actinomycetes</taxon>
        <taxon>Kitasatosporales</taxon>
        <taxon>Streptomycetaceae</taxon>
        <taxon>Streptomyces</taxon>
    </lineage>
</organism>
<evidence type="ECO:0000256" key="1">
    <source>
        <dbReference type="SAM" id="Phobius"/>
    </source>
</evidence>
<proteinExistence type="predicted"/>
<evidence type="ECO:0000313" key="3">
    <source>
        <dbReference type="Proteomes" id="UP001500016"/>
    </source>
</evidence>
<keyword evidence="1" id="KW-0472">Membrane</keyword>
<name>A0ABN2VMD9_9ACTN</name>
<gene>
    <name evidence="2" type="ORF">GCM10009801_12390</name>
</gene>
<dbReference type="Proteomes" id="UP001500016">
    <property type="component" value="Unassembled WGS sequence"/>
</dbReference>
<feature type="transmembrane region" description="Helical" evidence="1">
    <location>
        <begin position="28"/>
        <end position="49"/>
    </location>
</feature>
<dbReference type="EMBL" id="BAAAPE010000002">
    <property type="protein sequence ID" value="GAA2066223.1"/>
    <property type="molecule type" value="Genomic_DNA"/>
</dbReference>
<comment type="caution">
    <text evidence="2">The sequence shown here is derived from an EMBL/GenBank/DDBJ whole genome shotgun (WGS) entry which is preliminary data.</text>
</comment>
<sequence length="96" mass="10007">MRRLAAGKCPPFGPCKDFNPVEHGANDLLANIAWIVTAAAVAGVIVVGIQMALQVHRGEPGEGATHFRGLLVVLCSCIIGSTAGPLVNFLIVPYLT</sequence>
<reference evidence="2 3" key="1">
    <citation type="journal article" date="2019" name="Int. J. Syst. Evol. Microbiol.">
        <title>The Global Catalogue of Microorganisms (GCM) 10K type strain sequencing project: providing services to taxonomists for standard genome sequencing and annotation.</title>
        <authorList>
            <consortium name="The Broad Institute Genomics Platform"/>
            <consortium name="The Broad Institute Genome Sequencing Center for Infectious Disease"/>
            <person name="Wu L."/>
            <person name="Ma J."/>
        </authorList>
    </citation>
    <scope>NUCLEOTIDE SEQUENCE [LARGE SCALE GENOMIC DNA]</scope>
    <source>
        <strain evidence="2 3">JCM 15478</strain>
    </source>
</reference>
<keyword evidence="1" id="KW-1133">Transmembrane helix</keyword>
<evidence type="ECO:0000313" key="2">
    <source>
        <dbReference type="EMBL" id="GAA2066223.1"/>
    </source>
</evidence>
<keyword evidence="3" id="KW-1185">Reference proteome</keyword>
<protein>
    <submittedName>
        <fullName evidence="2">Uncharacterized protein</fullName>
    </submittedName>
</protein>
<dbReference type="RefSeq" id="WP_344524839.1">
    <property type="nucleotide sequence ID" value="NZ_BAAAPE010000002.1"/>
</dbReference>